<keyword evidence="3" id="KW-1185">Reference proteome</keyword>
<feature type="transmembrane region" description="Helical" evidence="1">
    <location>
        <begin position="32"/>
        <end position="51"/>
    </location>
</feature>
<feature type="transmembrane region" description="Helical" evidence="1">
    <location>
        <begin position="355"/>
        <end position="374"/>
    </location>
</feature>
<dbReference type="Pfam" id="PF13687">
    <property type="entry name" value="DUF4153"/>
    <property type="match status" value="1"/>
</dbReference>
<feature type="transmembrane region" description="Helical" evidence="1">
    <location>
        <begin position="82"/>
        <end position="101"/>
    </location>
</feature>
<feature type="transmembrane region" description="Helical" evidence="1">
    <location>
        <begin position="284"/>
        <end position="302"/>
    </location>
</feature>
<feature type="transmembrane region" description="Helical" evidence="1">
    <location>
        <begin position="154"/>
        <end position="178"/>
    </location>
</feature>
<dbReference type="RefSeq" id="WP_188856669.1">
    <property type="nucleotide sequence ID" value="NZ_BMOS01000008.1"/>
</dbReference>
<feature type="transmembrane region" description="Helical" evidence="1">
    <location>
        <begin position="198"/>
        <end position="219"/>
    </location>
</feature>
<comment type="caution">
    <text evidence="2">The sequence shown here is derived from an EMBL/GenBank/DDBJ whole genome shotgun (WGS) entry which is preliminary data.</text>
</comment>
<feature type="transmembrane region" description="Helical" evidence="1">
    <location>
        <begin position="58"/>
        <end position="76"/>
    </location>
</feature>
<accession>A0A917XWZ8</accession>
<dbReference type="AlphaFoldDB" id="A0A917XWZ8"/>
<evidence type="ECO:0000313" key="3">
    <source>
        <dbReference type="Proteomes" id="UP000624041"/>
    </source>
</evidence>
<keyword evidence="1" id="KW-1133">Transmembrane helix</keyword>
<dbReference type="EMBL" id="BMOS01000008">
    <property type="protein sequence ID" value="GGN55825.1"/>
    <property type="molecule type" value="Genomic_DNA"/>
</dbReference>
<dbReference type="Proteomes" id="UP000624041">
    <property type="component" value="Unassembled WGS sequence"/>
</dbReference>
<feature type="transmembrane region" description="Helical" evidence="1">
    <location>
        <begin position="240"/>
        <end position="264"/>
    </location>
</feature>
<organism evidence="2 3">
    <name type="scientific">Oceanobacillus indicireducens</name>
    <dbReference type="NCBI Taxonomy" id="1004261"/>
    <lineage>
        <taxon>Bacteria</taxon>
        <taxon>Bacillati</taxon>
        <taxon>Bacillota</taxon>
        <taxon>Bacilli</taxon>
        <taxon>Bacillales</taxon>
        <taxon>Bacillaceae</taxon>
        <taxon>Oceanobacillus</taxon>
    </lineage>
</organism>
<evidence type="ECO:0000313" key="2">
    <source>
        <dbReference type="EMBL" id="GGN55825.1"/>
    </source>
</evidence>
<feature type="transmembrane region" description="Helical" evidence="1">
    <location>
        <begin position="7"/>
        <end position="26"/>
    </location>
</feature>
<feature type="transmembrane region" description="Helical" evidence="1">
    <location>
        <begin position="314"/>
        <end position="335"/>
    </location>
</feature>
<evidence type="ECO:0000256" key="1">
    <source>
        <dbReference type="SAM" id="Phobius"/>
    </source>
</evidence>
<keyword evidence="1" id="KW-0812">Transmembrane</keyword>
<sequence>MRTKQREWLFVAACLLLGFLANVSFLYGKIGISYLIFIAVFYAVLFVRFGFTFEHRRIGLLLMAGIWLLAGSFLFFDSTIFYVLNLLVIPAVVFFHIVLITSPAKLNWGKLSFIRLVTGKLADALLYLTNYLRYIGRTVARSRRRVKNRTLRQILIGILLAVPILVIVVPLLMAADAVFQEQIENLFFFRIDVNFVEIGFRLAFTVIAAIFFFCIFQVIGKKTKREIEIRETPNKRNWPGIVAATILLILNVVYMLFIAVQFQYFFHEGLLDGFTYADYARRGFFELILVTLINWTILLVFMKRVKEEGGKQKRILQSLYSTLIVASGILLISAWQRLTLYETAYGFTIDRLLAHYFMAFLLVIFAYTLIRVWLENLPILHFYLICAFLFYAMLNAVNLEETIVENNMERYKVTGKIDIHYFYTLGAEGVKGLVQLYEQEPEIPELKSLLIDKKIQLENGEDESWQAFNFARNEAKELLEELEL</sequence>
<protein>
    <recommendedName>
        <fullName evidence="4">DUF4173 domain-containing protein</fullName>
    </recommendedName>
</protein>
<feature type="transmembrane region" description="Helical" evidence="1">
    <location>
        <begin position="381"/>
        <end position="399"/>
    </location>
</feature>
<proteinExistence type="predicted"/>
<dbReference type="InterPro" id="IPR025291">
    <property type="entry name" value="DUF4153"/>
</dbReference>
<gene>
    <name evidence="2" type="ORF">GCM10007971_15000</name>
</gene>
<reference evidence="2" key="1">
    <citation type="journal article" date="2014" name="Int. J. Syst. Evol. Microbiol.">
        <title>Complete genome sequence of Corynebacterium casei LMG S-19264T (=DSM 44701T), isolated from a smear-ripened cheese.</title>
        <authorList>
            <consortium name="US DOE Joint Genome Institute (JGI-PGF)"/>
            <person name="Walter F."/>
            <person name="Albersmeier A."/>
            <person name="Kalinowski J."/>
            <person name="Ruckert C."/>
        </authorList>
    </citation>
    <scope>NUCLEOTIDE SEQUENCE</scope>
    <source>
        <strain evidence="2">JCM 17251</strain>
    </source>
</reference>
<name>A0A917XWZ8_9BACI</name>
<reference evidence="2" key="2">
    <citation type="submission" date="2020-09" db="EMBL/GenBank/DDBJ databases">
        <authorList>
            <person name="Sun Q."/>
            <person name="Ohkuma M."/>
        </authorList>
    </citation>
    <scope>NUCLEOTIDE SEQUENCE</scope>
    <source>
        <strain evidence="2">JCM 17251</strain>
    </source>
</reference>
<evidence type="ECO:0008006" key="4">
    <source>
        <dbReference type="Google" id="ProtNLM"/>
    </source>
</evidence>
<keyword evidence="1" id="KW-0472">Membrane</keyword>